<name>A0ABQ4TE35_METOR</name>
<evidence type="ECO:0000313" key="1">
    <source>
        <dbReference type="EMBL" id="GJE29548.1"/>
    </source>
</evidence>
<keyword evidence="2" id="KW-1185">Reference proteome</keyword>
<gene>
    <name evidence="1" type="ORF">LKMONMHP_4430</name>
</gene>
<dbReference type="RefSeq" id="WP_238314223.1">
    <property type="nucleotide sequence ID" value="NZ_BPQV01000016.1"/>
</dbReference>
<reference evidence="1" key="2">
    <citation type="submission" date="2021-08" db="EMBL/GenBank/DDBJ databases">
        <authorList>
            <person name="Tani A."/>
            <person name="Ola A."/>
            <person name="Ogura Y."/>
            <person name="Katsura K."/>
            <person name="Hayashi T."/>
        </authorList>
    </citation>
    <scope>NUCLEOTIDE SEQUENCE</scope>
    <source>
        <strain evidence="1">NBRC 15689</strain>
    </source>
</reference>
<comment type="caution">
    <text evidence="1">The sequence shown here is derived from an EMBL/GenBank/DDBJ whole genome shotgun (WGS) entry which is preliminary data.</text>
</comment>
<organism evidence="1 2">
    <name type="scientific">Methylobacterium organophilum</name>
    <dbReference type="NCBI Taxonomy" id="410"/>
    <lineage>
        <taxon>Bacteria</taxon>
        <taxon>Pseudomonadati</taxon>
        <taxon>Pseudomonadota</taxon>
        <taxon>Alphaproteobacteria</taxon>
        <taxon>Hyphomicrobiales</taxon>
        <taxon>Methylobacteriaceae</taxon>
        <taxon>Methylobacterium</taxon>
    </lineage>
</organism>
<accession>A0ABQ4TE35</accession>
<dbReference type="EMBL" id="BPQV01000016">
    <property type="protein sequence ID" value="GJE29548.1"/>
    <property type="molecule type" value="Genomic_DNA"/>
</dbReference>
<dbReference type="Proteomes" id="UP001055156">
    <property type="component" value="Unassembled WGS sequence"/>
</dbReference>
<sequence>MSSTRTLSWNAALRDMRRDPAADAAARRVHLRREAFANAAFQSIRRDRAQRPLVVAGKFDRSAIMAAAVRIAKLNQSVTGATWAAAMASALKGAWKAAKEARLLSAH</sequence>
<protein>
    <submittedName>
        <fullName evidence="1">Uncharacterized protein</fullName>
    </submittedName>
</protein>
<proteinExistence type="predicted"/>
<evidence type="ECO:0000313" key="2">
    <source>
        <dbReference type="Proteomes" id="UP001055156"/>
    </source>
</evidence>
<reference evidence="1" key="1">
    <citation type="journal article" date="2021" name="Front. Microbiol.">
        <title>Comprehensive Comparative Genomics and Phenotyping of Methylobacterium Species.</title>
        <authorList>
            <person name="Alessa O."/>
            <person name="Ogura Y."/>
            <person name="Fujitani Y."/>
            <person name="Takami H."/>
            <person name="Hayashi T."/>
            <person name="Sahin N."/>
            <person name="Tani A."/>
        </authorList>
    </citation>
    <scope>NUCLEOTIDE SEQUENCE</scope>
    <source>
        <strain evidence="1">NBRC 15689</strain>
    </source>
</reference>